<dbReference type="InterPro" id="IPR050714">
    <property type="entry name" value="Cobalamin_biosynth_MTase"/>
</dbReference>
<dbReference type="CDD" id="cd02440">
    <property type="entry name" value="AdoMet_MTases"/>
    <property type="match status" value="1"/>
</dbReference>
<keyword evidence="3 6" id="KW-0489">Methyltransferase</keyword>
<organism evidence="6 7">
    <name type="scientific">Fenollaria massiliensis</name>
    <dbReference type="NCBI Taxonomy" id="938288"/>
    <lineage>
        <taxon>Bacteria</taxon>
        <taxon>Bacillati</taxon>
        <taxon>Bacillota</taxon>
        <taxon>Clostridia</taxon>
        <taxon>Eubacteriales</taxon>
        <taxon>Fenollaria</taxon>
    </lineage>
</organism>
<sequence length="182" mass="20677">MKWFKDEDFIRGEVPMTKFIKRNAIVSLLDVSEDDKILEIGTGTGSVTCQMAVICKEVTTIERNDEAIEVAKKNFEKFGLNNVKLIKGKAPEGMDGADFNKVYIGGSGKNLESIMDKLDEKNNFTVIASFIIFENAYEFKDLLKKRNYKNIDTYMINVSRAEKLEMMIAENPVIIVRGEKND</sequence>
<dbReference type="RefSeq" id="WP_249242994.1">
    <property type="nucleotide sequence ID" value="NZ_CP096649.1"/>
</dbReference>
<comment type="pathway">
    <text evidence="1">Cofactor biosynthesis; adenosylcobalamin biosynthesis.</text>
</comment>
<dbReference type="PANTHER" id="PTHR43182">
    <property type="entry name" value="COBALT-PRECORRIN-6B C(15)-METHYLTRANSFERASE (DECARBOXYLATING)"/>
    <property type="match status" value="1"/>
</dbReference>
<dbReference type="AlphaFoldDB" id="A0A9E7IVE2"/>
<evidence type="ECO:0000256" key="2">
    <source>
        <dbReference type="ARBA" id="ARBA00022573"/>
    </source>
</evidence>
<dbReference type="Pfam" id="PF01135">
    <property type="entry name" value="PCMT"/>
    <property type="match status" value="1"/>
</dbReference>
<dbReference type="Gene3D" id="3.40.50.150">
    <property type="entry name" value="Vaccinia Virus protein VP39"/>
    <property type="match status" value="1"/>
</dbReference>
<dbReference type="SUPFAM" id="SSF53335">
    <property type="entry name" value="S-adenosyl-L-methionine-dependent methyltransferases"/>
    <property type="match status" value="1"/>
</dbReference>
<proteinExistence type="predicted"/>
<keyword evidence="5" id="KW-0949">S-adenosyl-L-methionine</keyword>
<name>A0A9E7IVE2_9FIRM</name>
<dbReference type="GO" id="GO:0009236">
    <property type="term" value="P:cobalamin biosynthetic process"/>
    <property type="evidence" value="ECO:0007669"/>
    <property type="project" value="UniProtKB-KW"/>
</dbReference>
<dbReference type="GO" id="GO:0032259">
    <property type="term" value="P:methylation"/>
    <property type="evidence" value="ECO:0007669"/>
    <property type="project" value="UniProtKB-KW"/>
</dbReference>
<evidence type="ECO:0000256" key="1">
    <source>
        <dbReference type="ARBA" id="ARBA00004953"/>
    </source>
</evidence>
<gene>
    <name evidence="6" type="ORF">M1R53_02780</name>
</gene>
<evidence type="ECO:0000256" key="4">
    <source>
        <dbReference type="ARBA" id="ARBA00022679"/>
    </source>
</evidence>
<accession>A0A9E7IVE2</accession>
<protein>
    <submittedName>
        <fullName evidence="6">Methyltransferase domain-containing protein</fullName>
    </submittedName>
</protein>
<evidence type="ECO:0000313" key="6">
    <source>
        <dbReference type="EMBL" id="UQK59588.1"/>
    </source>
</evidence>
<keyword evidence="4" id="KW-0808">Transferase</keyword>
<keyword evidence="7" id="KW-1185">Reference proteome</keyword>
<evidence type="ECO:0000313" key="7">
    <source>
        <dbReference type="Proteomes" id="UP000831151"/>
    </source>
</evidence>
<evidence type="ECO:0000256" key="3">
    <source>
        <dbReference type="ARBA" id="ARBA00022603"/>
    </source>
</evidence>
<dbReference type="InterPro" id="IPR029063">
    <property type="entry name" value="SAM-dependent_MTases_sf"/>
</dbReference>
<dbReference type="Proteomes" id="UP000831151">
    <property type="component" value="Chromosome"/>
</dbReference>
<evidence type="ECO:0000256" key="5">
    <source>
        <dbReference type="ARBA" id="ARBA00022691"/>
    </source>
</evidence>
<dbReference type="KEGG" id="fms:M1R53_02780"/>
<dbReference type="GO" id="GO:0008168">
    <property type="term" value="F:methyltransferase activity"/>
    <property type="evidence" value="ECO:0007669"/>
    <property type="project" value="UniProtKB-KW"/>
</dbReference>
<reference evidence="6" key="1">
    <citation type="submission" date="2022-04" db="EMBL/GenBank/DDBJ databases">
        <title>Complete genome sequences of Ezakiella coagulans and Fenollaria massiliensis.</title>
        <authorList>
            <person name="France M.T."/>
            <person name="Clifford J."/>
            <person name="Narina S."/>
            <person name="Rutt L."/>
            <person name="Ravel J."/>
        </authorList>
    </citation>
    <scope>NUCLEOTIDE SEQUENCE</scope>
    <source>
        <strain evidence="6">C0061C2</strain>
    </source>
</reference>
<keyword evidence="2" id="KW-0169">Cobalamin biosynthesis</keyword>
<dbReference type="PANTHER" id="PTHR43182:SF1">
    <property type="entry name" value="COBALT-PRECORRIN-7 C(5)-METHYLTRANSFERASE"/>
    <property type="match status" value="1"/>
</dbReference>
<dbReference type="EMBL" id="CP096649">
    <property type="protein sequence ID" value="UQK59588.1"/>
    <property type="molecule type" value="Genomic_DNA"/>
</dbReference>